<feature type="region of interest" description="Disordered" evidence="1">
    <location>
        <begin position="1"/>
        <end position="66"/>
    </location>
</feature>
<keyword evidence="3" id="KW-1185">Reference proteome</keyword>
<reference evidence="2" key="1">
    <citation type="journal article" date="2020" name="Stud. Mycol.">
        <title>101 Dothideomycetes genomes: a test case for predicting lifestyles and emergence of pathogens.</title>
        <authorList>
            <person name="Haridas S."/>
            <person name="Albert R."/>
            <person name="Binder M."/>
            <person name="Bloem J."/>
            <person name="Labutti K."/>
            <person name="Salamov A."/>
            <person name="Andreopoulos B."/>
            <person name="Baker S."/>
            <person name="Barry K."/>
            <person name="Bills G."/>
            <person name="Bluhm B."/>
            <person name="Cannon C."/>
            <person name="Castanera R."/>
            <person name="Culley D."/>
            <person name="Daum C."/>
            <person name="Ezra D."/>
            <person name="Gonzalez J."/>
            <person name="Henrissat B."/>
            <person name="Kuo A."/>
            <person name="Liang C."/>
            <person name="Lipzen A."/>
            <person name="Lutzoni F."/>
            <person name="Magnuson J."/>
            <person name="Mondo S."/>
            <person name="Nolan M."/>
            <person name="Ohm R."/>
            <person name="Pangilinan J."/>
            <person name="Park H.-J."/>
            <person name="Ramirez L."/>
            <person name="Alfaro M."/>
            <person name="Sun H."/>
            <person name="Tritt A."/>
            <person name="Yoshinaga Y."/>
            <person name="Zwiers L.-H."/>
            <person name="Turgeon B."/>
            <person name="Goodwin S."/>
            <person name="Spatafora J."/>
            <person name="Crous P."/>
            <person name="Grigoriev I."/>
        </authorList>
    </citation>
    <scope>NUCLEOTIDE SEQUENCE</scope>
    <source>
        <strain evidence="2">CBS 473.64</strain>
    </source>
</reference>
<dbReference type="AlphaFoldDB" id="A0A6A6S0D4"/>
<dbReference type="Proteomes" id="UP000799753">
    <property type="component" value="Unassembled WGS sequence"/>
</dbReference>
<feature type="compositionally biased region" description="Polar residues" evidence="1">
    <location>
        <begin position="25"/>
        <end position="39"/>
    </location>
</feature>
<proteinExistence type="predicted"/>
<sequence length="105" mass="11389">MPSSAGVYTPAPQNLDDEEEPDSYSLGNIATGSGESVLNVSVEGNRPSGDDTSIPTPTTDWSSRQISWDYPVPSQILSSQPTNYLDEGGEKEFTHLRCMSSRHPD</sequence>
<organism evidence="2 3">
    <name type="scientific">Massarina eburnea CBS 473.64</name>
    <dbReference type="NCBI Taxonomy" id="1395130"/>
    <lineage>
        <taxon>Eukaryota</taxon>
        <taxon>Fungi</taxon>
        <taxon>Dikarya</taxon>
        <taxon>Ascomycota</taxon>
        <taxon>Pezizomycotina</taxon>
        <taxon>Dothideomycetes</taxon>
        <taxon>Pleosporomycetidae</taxon>
        <taxon>Pleosporales</taxon>
        <taxon>Massarineae</taxon>
        <taxon>Massarinaceae</taxon>
        <taxon>Massarina</taxon>
    </lineage>
</organism>
<evidence type="ECO:0000256" key="1">
    <source>
        <dbReference type="SAM" id="MobiDB-lite"/>
    </source>
</evidence>
<evidence type="ECO:0000313" key="2">
    <source>
        <dbReference type="EMBL" id="KAF2639664.1"/>
    </source>
</evidence>
<feature type="compositionally biased region" description="Polar residues" evidence="1">
    <location>
        <begin position="50"/>
        <end position="66"/>
    </location>
</feature>
<dbReference type="EMBL" id="MU006786">
    <property type="protein sequence ID" value="KAF2639664.1"/>
    <property type="molecule type" value="Genomic_DNA"/>
</dbReference>
<protein>
    <submittedName>
        <fullName evidence="2">Uncharacterized protein</fullName>
    </submittedName>
</protein>
<accession>A0A6A6S0D4</accession>
<name>A0A6A6S0D4_9PLEO</name>
<evidence type="ECO:0000313" key="3">
    <source>
        <dbReference type="Proteomes" id="UP000799753"/>
    </source>
</evidence>
<gene>
    <name evidence="2" type="ORF">P280DRAFT_44739</name>
</gene>